<dbReference type="RefSeq" id="WP_069976003.1">
    <property type="nucleotide sequence ID" value="NZ_CP017316.1"/>
</dbReference>
<dbReference type="EMBL" id="CP017316">
    <property type="protein sequence ID" value="AOT58444.1"/>
    <property type="molecule type" value="Genomic_DNA"/>
</dbReference>
<organism evidence="1 2">
    <name type="scientific">Streptomyces rubrolavendulae</name>
    <dbReference type="NCBI Taxonomy" id="285473"/>
    <lineage>
        <taxon>Bacteria</taxon>
        <taxon>Bacillati</taxon>
        <taxon>Actinomycetota</taxon>
        <taxon>Actinomycetes</taxon>
        <taxon>Kitasatosporales</taxon>
        <taxon>Streptomycetaceae</taxon>
        <taxon>Streptomyces</taxon>
    </lineage>
</organism>
<accession>A0A1D8FZ17</accession>
<sequence length="730" mass="78015">MDLEALRHGNFATLGTAINDWSTMHKQLKQLETRARDDLRAKAYRAKWAGVNATVSREFIGKTADEFGDAVSQAASILAILRDTRDELAKYRDELNEAIDRAWNKKLTVVGVAGGGFKVYVNAHPEPPGSEQAMKDTVDELQGILDKATTSDSTAARALTALANQADHGFSGARYGDRDAAANALKKADEMAALAKDARKLTPEQLADFNRTLAQYKNDQLFSAQFATSLGAKGTLQFWTDMSSLHLGASGSELQQLREFQKNLSTTLATATLSDSDGMTAWKQTVIDESSKVYKSDNPAYPMRGPMNAMGFQVMSSLMGHGRYDTEFLDAYGKKLLKVDMAPGGGPGMSTNDVWKAPNQLTDLVFGDEDGQDPMVGFMKALSHNPEAATNTFADKQVFEHTLESIRYTDRDTAVASALEAAVTGVPEGEKLTGPVQPHSQAQVGIMRNVMAAVADPDGGASLVTKETAESFGDMAAAYMPEISNTLAGNGAESIFRTTSEDPGGLERTDVQRFLYETARYAPGRAAIILGESIYTSSVMEAHIANPDLYKGNGHDKDALLKTIGHNAGLIEGIVGRSVADAHIEGEIKGQNDENDALKRKGDLMKSFVAAGVGVGTVALVGAQTSAQAMTGAAASGFFGGVAGMAIDRITEGRQLSGALDSALYHSAKDLDNSRDSVITQTQQAAVDSINRHKSNLDVEHARNTVRMAVEGGWLQSDGDLESSHVRPSA</sequence>
<proteinExistence type="predicted"/>
<dbReference type="GeneID" id="33067833"/>
<dbReference type="AlphaFoldDB" id="A0A1D8FZ17"/>
<dbReference type="OrthoDB" id="3846417at2"/>
<name>A0A1D8FZ17_9ACTN</name>
<evidence type="ECO:0000313" key="2">
    <source>
        <dbReference type="Proteomes" id="UP000095349"/>
    </source>
</evidence>
<dbReference type="PATRIC" id="fig|285473.5.peg.1303"/>
<evidence type="ECO:0000313" key="1">
    <source>
        <dbReference type="EMBL" id="AOT58444.1"/>
    </source>
</evidence>
<dbReference type="KEGG" id="srn:A4G23_01254"/>
<protein>
    <submittedName>
        <fullName evidence="1">Uncharacterized protein</fullName>
    </submittedName>
</protein>
<reference evidence="1 2" key="1">
    <citation type="submission" date="2016-09" db="EMBL/GenBank/DDBJ databases">
        <title>Streptomyces rubrolavendulae MJM4426 Genome sequencing and assembly.</title>
        <authorList>
            <person name="Kim J.-G."/>
        </authorList>
    </citation>
    <scope>NUCLEOTIDE SEQUENCE [LARGE SCALE GENOMIC DNA]</scope>
    <source>
        <strain evidence="1 2">MJM4426</strain>
    </source>
</reference>
<gene>
    <name evidence="1" type="ORF">A4G23_01254</name>
</gene>
<dbReference type="Proteomes" id="UP000095349">
    <property type="component" value="Chromosome"/>
</dbReference>
<dbReference type="STRING" id="285473.A4G23_01254"/>
<keyword evidence="2" id="KW-1185">Reference proteome</keyword>